<comment type="caution">
    <text evidence="2">The sequence shown here is derived from an EMBL/GenBank/DDBJ whole genome shotgun (WGS) entry which is preliminary data.</text>
</comment>
<evidence type="ECO:0000313" key="2">
    <source>
        <dbReference type="EMBL" id="GJN89660.1"/>
    </source>
</evidence>
<gene>
    <name evidence="2" type="ORF">Rhopal_002647-T1</name>
</gene>
<feature type="compositionally biased region" description="Low complexity" evidence="1">
    <location>
        <begin position="98"/>
        <end position="107"/>
    </location>
</feature>
<evidence type="ECO:0000313" key="3">
    <source>
        <dbReference type="Proteomes" id="UP001342314"/>
    </source>
</evidence>
<organism evidence="2 3">
    <name type="scientific">Rhodotorula paludigena</name>
    <dbReference type="NCBI Taxonomy" id="86838"/>
    <lineage>
        <taxon>Eukaryota</taxon>
        <taxon>Fungi</taxon>
        <taxon>Dikarya</taxon>
        <taxon>Basidiomycota</taxon>
        <taxon>Pucciniomycotina</taxon>
        <taxon>Microbotryomycetes</taxon>
        <taxon>Sporidiobolales</taxon>
        <taxon>Sporidiobolaceae</taxon>
        <taxon>Rhodotorula</taxon>
    </lineage>
</organism>
<name>A0AAV5GAT2_9BASI</name>
<feature type="compositionally biased region" description="Pro residues" evidence="1">
    <location>
        <begin position="108"/>
        <end position="117"/>
    </location>
</feature>
<evidence type="ECO:0000256" key="1">
    <source>
        <dbReference type="SAM" id="MobiDB-lite"/>
    </source>
</evidence>
<feature type="compositionally biased region" description="Low complexity" evidence="1">
    <location>
        <begin position="118"/>
        <end position="129"/>
    </location>
</feature>
<protein>
    <submittedName>
        <fullName evidence="2">Uncharacterized protein</fullName>
    </submittedName>
</protein>
<accession>A0AAV5GAT2</accession>
<sequence length="178" mass="19084">MAAPHGDFPHHPQADAAPIGDFARMLQLYEALQRATRERYEAQGAQFVGERREELARGVFKESGVILRPDGNHSVVSSFLDMNAVRAGLALDAQLAAARGEARAGAPQDPPAQPQAHPPAAAAAAAAAESEPKKPAPLKRARRNEAAELGLAQADNPDDFGRGKRRRACAKEVKREQE</sequence>
<feature type="compositionally biased region" description="Basic and acidic residues" evidence="1">
    <location>
        <begin position="169"/>
        <end position="178"/>
    </location>
</feature>
<keyword evidence="3" id="KW-1185">Reference proteome</keyword>
<dbReference type="AlphaFoldDB" id="A0AAV5GAT2"/>
<dbReference type="EMBL" id="BQKY01000005">
    <property type="protein sequence ID" value="GJN89660.1"/>
    <property type="molecule type" value="Genomic_DNA"/>
</dbReference>
<dbReference type="Proteomes" id="UP001342314">
    <property type="component" value="Unassembled WGS sequence"/>
</dbReference>
<proteinExistence type="predicted"/>
<feature type="region of interest" description="Disordered" evidence="1">
    <location>
        <begin position="98"/>
        <end position="178"/>
    </location>
</feature>
<reference evidence="2 3" key="1">
    <citation type="submission" date="2021-12" db="EMBL/GenBank/DDBJ databases">
        <title>High titer production of polyol ester of fatty acids by Rhodotorula paludigena BS15 towards product separation-free biomass refinery.</title>
        <authorList>
            <person name="Mano J."/>
            <person name="Ono H."/>
            <person name="Tanaka T."/>
            <person name="Naito K."/>
            <person name="Sushida H."/>
            <person name="Ike M."/>
            <person name="Tokuyasu K."/>
            <person name="Kitaoka M."/>
        </authorList>
    </citation>
    <scope>NUCLEOTIDE SEQUENCE [LARGE SCALE GENOMIC DNA]</scope>
    <source>
        <strain evidence="2 3">BS15</strain>
    </source>
</reference>